<comment type="cofactor">
    <cofactor evidence="2">
        <name>Mg(2+)</name>
        <dbReference type="ChEBI" id="CHEBI:18420"/>
    </cofactor>
</comment>
<comment type="catalytic activity">
    <reaction evidence="2">
        <text>(7R,8S)-7,8-diammoniononanoate + CO2 + ATP = (4R,5S)-dethiobiotin + ADP + phosphate + 3 H(+)</text>
        <dbReference type="Rhea" id="RHEA:15805"/>
        <dbReference type="ChEBI" id="CHEBI:15378"/>
        <dbReference type="ChEBI" id="CHEBI:16526"/>
        <dbReference type="ChEBI" id="CHEBI:30616"/>
        <dbReference type="ChEBI" id="CHEBI:43474"/>
        <dbReference type="ChEBI" id="CHEBI:149469"/>
        <dbReference type="ChEBI" id="CHEBI:149473"/>
        <dbReference type="ChEBI" id="CHEBI:456216"/>
        <dbReference type="EC" id="6.3.3.3"/>
    </reaction>
</comment>
<dbReference type="CDD" id="cd02440">
    <property type="entry name" value="AdoMet_MTases"/>
    <property type="match status" value="1"/>
</dbReference>
<sequence>MSRDPAHRFGAAARHYERHARVQRHAAETLARRIAALPLPARPRILEIGCGTGLLTRALAGHLGEADWTLSDIAPDMLRQARAGLRLRGPVRYHLMDGEFPQGLHGTYDLICSSLAVQWFGDLNAGLARLAAWLRPGGHLAIATLAEGSFHEWRQAHHALALRAATPSYPAAPTMRAGLLPGHAICRPRSEQHADGLDFLRALKGIGATAPRAGHQPLSTAQMRAVLRQFDRQGAHVTYQLAYGHWRKPKGVFVTGTDTGVGKTLVSALLARAWQAHYWKPLQTGLADEAGDSATVARLARLPPQRRHTPAYALQAPLSPWAAALLEGVHIDTLGLRPPETDEPLVVEGAGGLYVPIDGQTMMIDLIEQLGLPVVLAARSGLGTINHSLLSLHALRARGIPVLGVIMSGPPSDSNRQAIEQFGQTRVLAQIPPLETVDAQAVDAWAGRIPSLDSLLATL</sequence>
<protein>
    <recommendedName>
        <fullName evidence="2">ATP-dependent dethiobiotin synthetase BioD</fullName>
        <ecNumber evidence="2">6.3.3.3</ecNumber>
    </recommendedName>
    <alternativeName>
        <fullName evidence="2">DTB synthetase</fullName>
        <shortName evidence="2">DTBS</shortName>
    </alternativeName>
    <alternativeName>
        <fullName evidence="2">Dethiobiotin synthase</fullName>
    </alternativeName>
</protein>
<dbReference type="SUPFAM" id="SSF53335">
    <property type="entry name" value="S-adenosyl-L-methionine-dependent methyltransferases"/>
    <property type="match status" value="1"/>
</dbReference>
<dbReference type="PANTHER" id="PTHR43210">
    <property type="entry name" value="DETHIOBIOTIN SYNTHETASE"/>
    <property type="match status" value="1"/>
</dbReference>
<keyword evidence="2" id="KW-0460">Magnesium</keyword>
<comment type="caution">
    <text evidence="2">Lacks conserved residue(s) required for the propagation of feature annotation.</text>
</comment>
<evidence type="ECO:0000259" key="3">
    <source>
        <dbReference type="Pfam" id="PF13649"/>
    </source>
</evidence>
<dbReference type="Gene3D" id="3.40.50.300">
    <property type="entry name" value="P-loop containing nucleotide triphosphate hydrolases"/>
    <property type="match status" value="1"/>
</dbReference>
<evidence type="ECO:0000256" key="1">
    <source>
        <dbReference type="ARBA" id="ARBA00022756"/>
    </source>
</evidence>
<gene>
    <name evidence="2 4" type="primary">bioD</name>
    <name evidence="4" type="ORF">CS347_01165</name>
</gene>
<accession>A0AAN1RSZ3</accession>
<proteinExistence type="inferred from homology"/>
<dbReference type="EMBL" id="CP024172">
    <property type="protein sequence ID" value="AZW15497.1"/>
    <property type="molecule type" value="Genomic_DNA"/>
</dbReference>
<dbReference type="InterPro" id="IPR004472">
    <property type="entry name" value="DTB_synth_BioD"/>
</dbReference>
<dbReference type="Pfam" id="PF13649">
    <property type="entry name" value="Methyltransf_25"/>
    <property type="match status" value="1"/>
</dbReference>
<dbReference type="Proteomes" id="UP000282741">
    <property type="component" value="Chromosome"/>
</dbReference>
<dbReference type="HAMAP" id="MF_00336">
    <property type="entry name" value="BioD"/>
    <property type="match status" value="1"/>
</dbReference>
<dbReference type="GO" id="GO:0000287">
    <property type="term" value="F:magnesium ion binding"/>
    <property type="evidence" value="ECO:0007669"/>
    <property type="project" value="UniProtKB-UniRule"/>
</dbReference>
<dbReference type="RefSeq" id="WP_029579400.1">
    <property type="nucleotide sequence ID" value="NZ_CP012076.1"/>
</dbReference>
<evidence type="ECO:0000313" key="5">
    <source>
        <dbReference type="Proteomes" id="UP000282741"/>
    </source>
</evidence>
<dbReference type="GO" id="GO:0005737">
    <property type="term" value="C:cytoplasm"/>
    <property type="evidence" value="ECO:0007669"/>
    <property type="project" value="UniProtKB-SubCell"/>
</dbReference>
<dbReference type="SUPFAM" id="SSF52540">
    <property type="entry name" value="P-loop containing nucleoside triphosphate hydrolases"/>
    <property type="match status" value="1"/>
</dbReference>
<feature type="binding site" evidence="2">
    <location>
        <position position="284"/>
    </location>
    <ligand>
        <name>substrate</name>
    </ligand>
</feature>
<keyword evidence="1 2" id="KW-0093">Biotin biosynthesis</keyword>
<feature type="active site" evidence="2">
    <location>
        <position position="280"/>
    </location>
</feature>
<comment type="subunit">
    <text evidence="2">Homodimer.</text>
</comment>
<dbReference type="Pfam" id="PF13500">
    <property type="entry name" value="AAA_26"/>
    <property type="match status" value="1"/>
</dbReference>
<dbReference type="InterPro" id="IPR029063">
    <property type="entry name" value="SAM-dependent_MTases_sf"/>
</dbReference>
<reference evidence="5" key="1">
    <citation type="submission" date="2017-10" db="EMBL/GenBank/DDBJ databases">
        <title>Whole genome sequencing of various Bordetella species.</title>
        <authorList>
            <person name="Weigand M.R."/>
            <person name="Loparev V."/>
            <person name="Peng Y."/>
            <person name="Bowden K.E."/>
            <person name="Tondella M.L."/>
            <person name="Williams M.M."/>
        </authorList>
    </citation>
    <scope>NUCLEOTIDE SEQUENCE [LARGE SCALE GENOMIC DNA]</scope>
    <source>
        <strain evidence="5">H720</strain>
    </source>
</reference>
<comment type="pathway">
    <text evidence="2">Cofactor biosynthesis; biotin biosynthesis; biotin from 7,8-diaminononanoate: step 1/2.</text>
</comment>
<dbReference type="PANTHER" id="PTHR43210:SF5">
    <property type="entry name" value="DETHIOBIOTIN SYNTHETASE"/>
    <property type="match status" value="1"/>
</dbReference>
<keyword evidence="2" id="KW-0067">ATP-binding</keyword>
<feature type="binding site" evidence="2">
    <location>
        <begin position="260"/>
        <end position="265"/>
    </location>
    <ligand>
        <name>ATP</name>
        <dbReference type="ChEBI" id="CHEBI:30616"/>
    </ligand>
</feature>
<evidence type="ECO:0000313" key="4">
    <source>
        <dbReference type="EMBL" id="AZW15497.1"/>
    </source>
</evidence>
<dbReference type="AlphaFoldDB" id="A0AAN1RSZ3"/>
<dbReference type="CDD" id="cd03109">
    <property type="entry name" value="DTBS"/>
    <property type="match status" value="1"/>
</dbReference>
<keyword evidence="2" id="KW-0479">Metal-binding</keyword>
<dbReference type="Gene3D" id="3.40.50.150">
    <property type="entry name" value="Vaccinia Virus protein VP39"/>
    <property type="match status" value="1"/>
</dbReference>
<comment type="function">
    <text evidence="2">Catalyzes a mechanistically unusual reaction, the ATP-dependent insertion of CO2 between the N7 and N8 nitrogen atoms of 7,8-diaminopelargonic acid (DAPA, also called 7,8-diammoniononanoate) to form a ureido ring.</text>
</comment>
<organism evidence="4 5">
    <name type="scientific">Bordetella hinzii</name>
    <dbReference type="NCBI Taxonomy" id="103855"/>
    <lineage>
        <taxon>Bacteria</taxon>
        <taxon>Pseudomonadati</taxon>
        <taxon>Pseudomonadota</taxon>
        <taxon>Betaproteobacteria</taxon>
        <taxon>Burkholderiales</taxon>
        <taxon>Alcaligenaceae</taxon>
        <taxon>Bordetella</taxon>
    </lineage>
</organism>
<dbReference type="GO" id="GO:0004141">
    <property type="term" value="F:dethiobiotin synthase activity"/>
    <property type="evidence" value="ECO:0007669"/>
    <property type="project" value="UniProtKB-UniRule"/>
</dbReference>
<dbReference type="NCBIfam" id="TIGR00347">
    <property type="entry name" value="bioD"/>
    <property type="match status" value="1"/>
</dbReference>
<feature type="binding site" evidence="2">
    <location>
        <position position="348"/>
    </location>
    <ligand>
        <name>Mg(2+)</name>
        <dbReference type="ChEBI" id="CHEBI:18420"/>
    </ligand>
</feature>
<comment type="subcellular location">
    <subcellularLocation>
        <location evidence="2">Cytoplasm</location>
    </subcellularLocation>
</comment>
<feature type="binding site" evidence="2">
    <location>
        <begin position="432"/>
        <end position="434"/>
    </location>
    <ligand>
        <name>ATP</name>
        <dbReference type="ChEBI" id="CHEBI:30616"/>
    </ligand>
</feature>
<keyword evidence="2" id="KW-0547">Nucleotide-binding</keyword>
<evidence type="ECO:0000256" key="2">
    <source>
        <dbReference type="HAMAP-Rule" id="MF_00336"/>
    </source>
</evidence>
<dbReference type="InterPro" id="IPR027417">
    <property type="entry name" value="P-loop_NTPase"/>
</dbReference>
<dbReference type="GO" id="GO:0005524">
    <property type="term" value="F:ATP binding"/>
    <property type="evidence" value="ECO:0007669"/>
    <property type="project" value="UniProtKB-UniRule"/>
</dbReference>
<feature type="domain" description="Methyltransferase" evidence="3">
    <location>
        <begin position="45"/>
        <end position="138"/>
    </location>
</feature>
<dbReference type="KEGG" id="bhz:ACR54_01409"/>
<comment type="similarity">
    <text evidence="2">Belongs to the dethiobiotin synthetase family.</text>
</comment>
<feature type="binding site" evidence="2">
    <location>
        <begin position="348"/>
        <end position="351"/>
    </location>
    <ligand>
        <name>ATP</name>
        <dbReference type="ChEBI" id="CHEBI:30616"/>
    </ligand>
</feature>
<name>A0AAN1RSZ3_9BORD</name>
<dbReference type="EC" id="6.3.3.3" evidence="2"/>
<feature type="binding site" evidence="2">
    <location>
        <position position="264"/>
    </location>
    <ligand>
        <name>Mg(2+)</name>
        <dbReference type="ChEBI" id="CHEBI:18420"/>
    </ligand>
</feature>
<dbReference type="InterPro" id="IPR041698">
    <property type="entry name" value="Methyltransf_25"/>
</dbReference>
<dbReference type="GO" id="GO:0009102">
    <property type="term" value="P:biotin biosynthetic process"/>
    <property type="evidence" value="ECO:0007669"/>
    <property type="project" value="UniProtKB-UniRule"/>
</dbReference>
<keyword evidence="2" id="KW-0436">Ligase</keyword>
<keyword evidence="2" id="KW-0963">Cytoplasm</keyword>